<gene>
    <name evidence="4" type="ORF">LSTR_LSTR001724</name>
</gene>
<dbReference type="AlphaFoldDB" id="A0A482XCN5"/>
<feature type="region of interest" description="Disordered" evidence="2">
    <location>
        <begin position="216"/>
        <end position="308"/>
    </location>
</feature>
<dbReference type="PANTHER" id="PTHR22100:SF13">
    <property type="entry name" value="WINGS APART-LIKE PROTEIN HOMOLOG"/>
    <property type="match status" value="1"/>
</dbReference>
<feature type="compositionally biased region" description="Acidic residues" evidence="2">
    <location>
        <begin position="416"/>
        <end position="429"/>
    </location>
</feature>
<name>A0A482XCN5_LAOST</name>
<evidence type="ECO:0000313" key="4">
    <source>
        <dbReference type="EMBL" id="RZF43463.1"/>
    </source>
</evidence>
<dbReference type="Gene3D" id="1.25.10.10">
    <property type="entry name" value="Leucine-rich Repeat Variant"/>
    <property type="match status" value="1"/>
</dbReference>
<dbReference type="OrthoDB" id="78088at2759"/>
<dbReference type="InterPro" id="IPR039874">
    <property type="entry name" value="WAPL"/>
</dbReference>
<feature type="compositionally biased region" description="Polar residues" evidence="2">
    <location>
        <begin position="216"/>
        <end position="234"/>
    </location>
</feature>
<dbReference type="STRING" id="195883.A0A482XCN5"/>
<dbReference type="FunCoup" id="A0A482XCN5">
    <property type="interactions" value="372"/>
</dbReference>
<accession>A0A482XCN5</accession>
<feature type="compositionally biased region" description="Low complexity" evidence="2">
    <location>
        <begin position="186"/>
        <end position="195"/>
    </location>
</feature>
<feature type="region of interest" description="Disordered" evidence="2">
    <location>
        <begin position="412"/>
        <end position="460"/>
    </location>
</feature>
<dbReference type="Proteomes" id="UP000291343">
    <property type="component" value="Unassembled WGS sequence"/>
</dbReference>
<proteinExistence type="inferred from homology"/>
<feature type="domain" description="WAPL" evidence="3">
    <location>
        <begin position="583"/>
        <end position="1091"/>
    </location>
</feature>
<feature type="compositionally biased region" description="Low complexity" evidence="2">
    <location>
        <begin position="442"/>
        <end position="451"/>
    </location>
</feature>
<comment type="similarity">
    <text evidence="1">Belongs to the WAPL family.</text>
</comment>
<protein>
    <recommendedName>
        <fullName evidence="3">WAPL domain-containing protein</fullName>
    </recommendedName>
</protein>
<dbReference type="SUPFAM" id="SSF48371">
    <property type="entry name" value="ARM repeat"/>
    <property type="match status" value="1"/>
</dbReference>
<feature type="compositionally biased region" description="Polar residues" evidence="2">
    <location>
        <begin position="172"/>
        <end position="185"/>
    </location>
</feature>
<dbReference type="InParanoid" id="A0A482XCN5"/>
<dbReference type="Pfam" id="PF07814">
    <property type="entry name" value="WAPL"/>
    <property type="match status" value="1"/>
</dbReference>
<dbReference type="InterPro" id="IPR022771">
    <property type="entry name" value="WAPL_C"/>
</dbReference>
<keyword evidence="5" id="KW-1185">Reference proteome</keyword>
<sequence length="1118" mass="123860">MSRSYSKSYGRKVNANVPQAASIQFDKLFCENSNRPSAAKSTGTVGKWGITSFTSIRSTNFCIPGRRDDSVLSSNKRKLNDVKISRSKDLFKFEPSTPSSPAAATPPPRPKKFFKSRNALEPPPPYPAQPTETARKYTKTSKGAAQPRTPVTAASKKAFPVMKEDKVEEQTEAMNLSTSPTIETGSSPSSTAASPPHHPPIVLRIFKGTSQIISNESTATQNPTSPVSTAPVTRSSRRRQNNNVDNSGHISPKRLRERNRDSIQENRKNEHYQVEYKSELKSELISDKIESPTEESKSEDLQSKADDEILKSTVKVEAQEEDDANATVDESLQTAAVADVEMAEVKTEELKSEETVDIAKEKEEENAKHLEEAEAFLNSTKVDFSDVTSKILDTGSKKISSIDEDREKLLRVLSGEDGDDDDVEMEAEDAAGAKNKEEPAAENRPAAAAAECFSEDEDSDSIADQINTLAEGTNQGAKVEQEEESVVVKSPVKVPPKKGSIFKSRGVMGGNKKRLALYKHKWCDDKEAGSQGGNTPEKGEEQLIIDQGTSSTGDDVLTRVTMYPDDDPDLEDNVEAVTSVKCSKNTKKFYTVVRNVKKAHQIQESGEFQEFNDDVEYILDALQDNNPIGTRCLSAITLASKCMAPAFRMHVRAHGTVARFFRALHDAVKDQSLGMCTATVMFVLSQDRLNMDLDRHCLELMLNLLESDTSHTSALGDCGLSDAQLHKTRSRVRQLCAEIQEKGHAKHLNLDNITVGHLAMETLLSLTSKRAGEWFKEELRELGGLEHIVKTVVECSKLIDFNILVWTPPILDGLRKVDRCLRVLENVTVENEENTSYLLTYGDGVLVSTLVRVFRVCDTEVCRFPSYNLADKESTGFVIRECLFANLKVLINLTHDFRQRSVGSTLTGGQEGLLNANLHILIYGPDYVPEEQKFDLTVLALTLLINLVEHSESNRKLMMEAKGPSESTSVFGCKDSAIETLVTLFYKHEELARTEERKTDAILDGEKPVSQSAAPPKSHEEHIEETVEMLLQKAGKNMEHTFIAAYVVLLLGYLTIDNKDHEAVIRSHLPNGNFETMLSVLEKFFKFMTLTAAAGSGINRGIKAAEMVIKQLTEIDKR</sequence>
<comment type="caution">
    <text evidence="4">The sequence shown here is derived from an EMBL/GenBank/DDBJ whole genome shotgun (WGS) entry which is preliminary data.</text>
</comment>
<dbReference type="SMR" id="A0A482XCN5"/>
<reference evidence="4 5" key="1">
    <citation type="journal article" date="2017" name="Gigascience">
        <title>Genome sequence of the small brown planthopper, Laodelphax striatellus.</title>
        <authorList>
            <person name="Zhu J."/>
            <person name="Jiang F."/>
            <person name="Wang X."/>
            <person name="Yang P."/>
            <person name="Bao Y."/>
            <person name="Zhao W."/>
            <person name="Wang W."/>
            <person name="Lu H."/>
            <person name="Wang Q."/>
            <person name="Cui N."/>
            <person name="Li J."/>
            <person name="Chen X."/>
            <person name="Luo L."/>
            <person name="Yu J."/>
            <person name="Kang L."/>
            <person name="Cui F."/>
        </authorList>
    </citation>
    <scope>NUCLEOTIDE SEQUENCE [LARGE SCALE GENOMIC DNA]</scope>
    <source>
        <strain evidence="4">Lst14</strain>
    </source>
</reference>
<dbReference type="FunFam" id="1.25.10.10:FF:000374">
    <property type="entry name" value="Protein wings apart-like"/>
    <property type="match status" value="1"/>
</dbReference>
<dbReference type="PROSITE" id="PS51271">
    <property type="entry name" value="WAPL"/>
    <property type="match status" value="1"/>
</dbReference>
<evidence type="ECO:0000256" key="2">
    <source>
        <dbReference type="SAM" id="MobiDB-lite"/>
    </source>
</evidence>
<dbReference type="PANTHER" id="PTHR22100">
    <property type="entry name" value="WINGS APART-LIKE PROTEIN HOMOLOG"/>
    <property type="match status" value="1"/>
</dbReference>
<dbReference type="EMBL" id="QKKF02012754">
    <property type="protein sequence ID" value="RZF43463.1"/>
    <property type="molecule type" value="Genomic_DNA"/>
</dbReference>
<feature type="region of interest" description="Disordered" evidence="2">
    <location>
        <begin position="92"/>
        <end position="201"/>
    </location>
</feature>
<evidence type="ECO:0000313" key="5">
    <source>
        <dbReference type="Proteomes" id="UP000291343"/>
    </source>
</evidence>
<dbReference type="InterPro" id="IPR016024">
    <property type="entry name" value="ARM-type_fold"/>
</dbReference>
<feature type="compositionally biased region" description="Basic and acidic residues" evidence="2">
    <location>
        <begin position="258"/>
        <end position="308"/>
    </location>
</feature>
<dbReference type="InterPro" id="IPR012502">
    <property type="entry name" value="WAPL_dom"/>
</dbReference>
<dbReference type="InterPro" id="IPR011989">
    <property type="entry name" value="ARM-like"/>
</dbReference>
<organism evidence="4 5">
    <name type="scientific">Laodelphax striatellus</name>
    <name type="common">Small brown planthopper</name>
    <name type="synonym">Delphax striatella</name>
    <dbReference type="NCBI Taxonomy" id="195883"/>
    <lineage>
        <taxon>Eukaryota</taxon>
        <taxon>Metazoa</taxon>
        <taxon>Ecdysozoa</taxon>
        <taxon>Arthropoda</taxon>
        <taxon>Hexapoda</taxon>
        <taxon>Insecta</taxon>
        <taxon>Pterygota</taxon>
        <taxon>Neoptera</taxon>
        <taxon>Paraneoptera</taxon>
        <taxon>Hemiptera</taxon>
        <taxon>Auchenorrhyncha</taxon>
        <taxon>Fulgoroidea</taxon>
        <taxon>Delphacidae</taxon>
        <taxon>Criomorphinae</taxon>
        <taxon>Laodelphax</taxon>
    </lineage>
</organism>
<evidence type="ECO:0000256" key="1">
    <source>
        <dbReference type="ARBA" id="ARBA00006854"/>
    </source>
</evidence>
<evidence type="ECO:0000259" key="3">
    <source>
        <dbReference type="PROSITE" id="PS51271"/>
    </source>
</evidence>